<comment type="subcellular location">
    <subcellularLocation>
        <location evidence="1">Cytoplasm</location>
    </subcellularLocation>
</comment>
<dbReference type="Proteomes" id="UP000245119">
    <property type="component" value="Linkage Group LG11"/>
</dbReference>
<dbReference type="InterPro" id="IPR000073">
    <property type="entry name" value="AB_hydrolase_1"/>
</dbReference>
<feature type="domain" description="AB hydrolase-1" evidence="4">
    <location>
        <begin position="59"/>
        <end position="126"/>
    </location>
</feature>
<dbReference type="SUPFAM" id="SSF53474">
    <property type="entry name" value="alpha/beta-Hydrolases"/>
    <property type="match status" value="1"/>
</dbReference>
<evidence type="ECO:0000313" key="5">
    <source>
        <dbReference type="EMBL" id="PVD22468.1"/>
    </source>
</evidence>
<dbReference type="InterPro" id="IPR029058">
    <property type="entry name" value="AB_hydrolase_fold"/>
</dbReference>
<protein>
    <recommendedName>
        <fullName evidence="4">AB hydrolase-1 domain-containing protein</fullName>
    </recommendedName>
</protein>
<dbReference type="Gene3D" id="3.40.50.1820">
    <property type="entry name" value="alpha/beta hydrolase"/>
    <property type="match status" value="1"/>
</dbReference>
<dbReference type="GO" id="GO:0005737">
    <property type="term" value="C:cytoplasm"/>
    <property type="evidence" value="ECO:0007669"/>
    <property type="project" value="UniProtKB-SubCell"/>
</dbReference>
<dbReference type="EMBL" id="PZQS01000011">
    <property type="protein sequence ID" value="PVD22468.1"/>
    <property type="molecule type" value="Genomic_DNA"/>
</dbReference>
<proteinExistence type="inferred from homology"/>
<evidence type="ECO:0000259" key="4">
    <source>
        <dbReference type="Pfam" id="PF12697"/>
    </source>
</evidence>
<dbReference type="OMA" id="DPATWHR"/>
<keyword evidence="2" id="KW-0963">Cytoplasm</keyword>
<dbReference type="Pfam" id="PF12697">
    <property type="entry name" value="Abhydrolase_6"/>
    <property type="match status" value="1"/>
</dbReference>
<dbReference type="PANTHER" id="PTHR46197">
    <property type="entry name" value="PROTEIN ABHD14B-LIKE"/>
    <property type="match status" value="1"/>
</dbReference>
<organism evidence="5 6">
    <name type="scientific">Pomacea canaliculata</name>
    <name type="common">Golden apple snail</name>
    <dbReference type="NCBI Taxonomy" id="400727"/>
    <lineage>
        <taxon>Eukaryota</taxon>
        <taxon>Metazoa</taxon>
        <taxon>Spiralia</taxon>
        <taxon>Lophotrochozoa</taxon>
        <taxon>Mollusca</taxon>
        <taxon>Gastropoda</taxon>
        <taxon>Caenogastropoda</taxon>
        <taxon>Architaenioglossa</taxon>
        <taxon>Ampullarioidea</taxon>
        <taxon>Ampullariidae</taxon>
        <taxon>Pomacea</taxon>
    </lineage>
</organism>
<comment type="similarity">
    <text evidence="3">Belongs to the AB hydrolase superfamily. ABHD14 family.</text>
</comment>
<evidence type="ECO:0000256" key="2">
    <source>
        <dbReference type="ARBA" id="ARBA00022490"/>
    </source>
</evidence>
<evidence type="ECO:0000313" key="6">
    <source>
        <dbReference type="Proteomes" id="UP000245119"/>
    </source>
</evidence>
<name>A0A2T7NMS4_POMCA</name>
<comment type="caution">
    <text evidence="5">The sequence shown here is derived from an EMBL/GenBank/DDBJ whole genome shotgun (WGS) entry which is preliminary data.</text>
</comment>
<dbReference type="OrthoDB" id="284184at2759"/>
<dbReference type="AlphaFoldDB" id="A0A2T7NMS4"/>
<dbReference type="STRING" id="400727.A0A2T7NMS4"/>
<accession>A0A2T7NMS4</accession>
<sequence length="234" mass="25535">MSSEMIDVTQLPEYPAASEADLAAVEIEQKVLSVKLSSMTVEIYSQQTAPSGGSPKLTVLLLHGMSFTSQNWVDIKTLQNLALWGFRAVAIDLPGYGKSKNEALGPVSNEEFMAAVVSLLQIKPVIISPSMSGGFALPYLFEDPLQSTEKAIGYIPVAPVLTANWEQNYPKSQLPTLIVYGSRDERLGFASRDSLKVLPASQIAEIPDAGHACYMNQPALFHNLLYWFLNKLSA</sequence>
<keyword evidence="6" id="KW-1185">Reference proteome</keyword>
<evidence type="ECO:0000256" key="1">
    <source>
        <dbReference type="ARBA" id="ARBA00004496"/>
    </source>
</evidence>
<gene>
    <name evidence="5" type="ORF">C0Q70_18282</name>
</gene>
<evidence type="ECO:0000256" key="3">
    <source>
        <dbReference type="ARBA" id="ARBA00037942"/>
    </source>
</evidence>
<dbReference type="PANTHER" id="PTHR46197:SF3">
    <property type="entry name" value="AB HYDROLASE-1 DOMAIN-CONTAINING PROTEIN"/>
    <property type="match status" value="1"/>
</dbReference>
<reference evidence="5 6" key="1">
    <citation type="submission" date="2018-04" db="EMBL/GenBank/DDBJ databases">
        <title>The genome of golden apple snail Pomacea canaliculata provides insight into stress tolerance and invasive adaptation.</title>
        <authorList>
            <person name="Liu C."/>
            <person name="Liu B."/>
            <person name="Ren Y."/>
            <person name="Zhang Y."/>
            <person name="Wang H."/>
            <person name="Li S."/>
            <person name="Jiang F."/>
            <person name="Yin L."/>
            <person name="Zhang G."/>
            <person name="Qian W."/>
            <person name="Fan W."/>
        </authorList>
    </citation>
    <scope>NUCLEOTIDE SEQUENCE [LARGE SCALE GENOMIC DNA]</scope>
    <source>
        <strain evidence="5">SZHN2017</strain>
        <tissue evidence="5">Muscle</tissue>
    </source>
</reference>